<reference evidence="2" key="1">
    <citation type="journal article" date="2010" name="Genome Res.">
        <title>Population genomic sequencing of Coccidioides fungi reveals recent hybridization and transposon control.</title>
        <authorList>
            <person name="Neafsey D.E."/>
            <person name="Barker B.M."/>
            <person name="Sharpton T.J."/>
            <person name="Stajich J.E."/>
            <person name="Park D.J."/>
            <person name="Whiston E."/>
            <person name="Hung C.-Y."/>
            <person name="McMahan C."/>
            <person name="White J."/>
            <person name="Sykes S."/>
            <person name="Heiman D."/>
            <person name="Young S."/>
            <person name="Zeng Q."/>
            <person name="Abouelleil A."/>
            <person name="Aftuck L."/>
            <person name="Bessette D."/>
            <person name="Brown A."/>
            <person name="FitzGerald M."/>
            <person name="Lui A."/>
            <person name="Macdonald J.P."/>
            <person name="Priest M."/>
            <person name="Orbach M.J."/>
            <person name="Galgiani J.N."/>
            <person name="Kirkland T.N."/>
            <person name="Cole G.T."/>
            <person name="Birren B.W."/>
            <person name="Henn M.R."/>
            <person name="Taylor J.W."/>
            <person name="Rounsley S.D."/>
        </authorList>
    </citation>
    <scope>NUCLEOTIDE SEQUENCE [LARGE SCALE GENOMIC DNA]</scope>
    <source>
        <strain evidence="2">H538.4</strain>
    </source>
</reference>
<protein>
    <submittedName>
        <fullName evidence="1">Uncharacterized protein</fullName>
    </submittedName>
</protein>
<sequence>MNLQSFFSLSCKLLPLFSLERIFISLFVKEVGPSSIITSSSPSSLPVVTASLLPAQAGSALSSLSTVVAAPALTRNIVVAVPPALAGFIIFIQILPVTAFTSALQVNPVILPDLSPHTGAQALSAYKRAWYYKPIQKSVLITGLNNLNQLTVHTQLYKSILMT</sequence>
<dbReference type="EMBL" id="DS017055">
    <property type="protein sequence ID" value="KMU92129.1"/>
    <property type="molecule type" value="Genomic_DNA"/>
</dbReference>
<name>A0A0J8S710_COCIT</name>
<dbReference type="VEuPathDB" id="FungiDB:CIHG_09746"/>
<evidence type="ECO:0000313" key="1">
    <source>
        <dbReference type="EMBL" id="KMU92129.1"/>
    </source>
</evidence>
<evidence type="ECO:0000313" key="2">
    <source>
        <dbReference type="Proteomes" id="UP000054563"/>
    </source>
</evidence>
<gene>
    <name evidence="1" type="ORF">CIHG_09746</name>
</gene>
<proteinExistence type="predicted"/>
<organism evidence="1 2">
    <name type="scientific">Coccidioides immitis H538.4</name>
    <dbReference type="NCBI Taxonomy" id="396776"/>
    <lineage>
        <taxon>Eukaryota</taxon>
        <taxon>Fungi</taxon>
        <taxon>Dikarya</taxon>
        <taxon>Ascomycota</taxon>
        <taxon>Pezizomycotina</taxon>
        <taxon>Eurotiomycetes</taxon>
        <taxon>Eurotiomycetidae</taxon>
        <taxon>Onygenales</taxon>
        <taxon>Onygenaceae</taxon>
        <taxon>Coccidioides</taxon>
    </lineage>
</organism>
<dbReference type="Proteomes" id="UP000054563">
    <property type="component" value="Unassembled WGS sequence"/>
</dbReference>
<accession>A0A0J8S710</accession>
<dbReference type="AlphaFoldDB" id="A0A0J8S710"/>